<evidence type="ECO:0000313" key="2">
    <source>
        <dbReference type="Proteomes" id="UP000433181"/>
    </source>
</evidence>
<dbReference type="RefSeq" id="WP_154406389.1">
    <property type="nucleotide sequence ID" value="NZ_VUNR01000005.1"/>
</dbReference>
<sequence>MNEDALQDEAVTENKILNKAVSTEKLADEAVTGKKVDILSLRSYIVAATPRYYARAEVPAASARTIISIPSDIWININNNGYVINGGTDIDINVSDNWDNATYATA</sequence>
<organism evidence="1 2">
    <name type="scientific">Anaerovibrio slackiae</name>
    <dbReference type="NCBI Taxonomy" id="2652309"/>
    <lineage>
        <taxon>Bacteria</taxon>
        <taxon>Bacillati</taxon>
        <taxon>Bacillota</taxon>
        <taxon>Negativicutes</taxon>
        <taxon>Selenomonadales</taxon>
        <taxon>Selenomonadaceae</taxon>
        <taxon>Anaerovibrio</taxon>
    </lineage>
</organism>
<dbReference type="GeneID" id="96778147"/>
<evidence type="ECO:0000313" key="1">
    <source>
        <dbReference type="EMBL" id="MSU08230.1"/>
    </source>
</evidence>
<comment type="caution">
    <text evidence="1">The sequence shown here is derived from an EMBL/GenBank/DDBJ whole genome shotgun (WGS) entry which is preliminary data.</text>
</comment>
<proteinExistence type="predicted"/>
<dbReference type="EMBL" id="VUNR01000005">
    <property type="protein sequence ID" value="MSU08230.1"/>
    <property type="molecule type" value="Genomic_DNA"/>
</dbReference>
<gene>
    <name evidence="1" type="ORF">FYJ84_04400</name>
</gene>
<keyword evidence="2" id="KW-1185">Reference proteome</keyword>
<accession>A0A6I2UF26</accession>
<reference evidence="1 2" key="1">
    <citation type="submission" date="2019-08" db="EMBL/GenBank/DDBJ databases">
        <title>In-depth cultivation of the pig gut microbiome towards novel bacterial diversity and tailored functional studies.</title>
        <authorList>
            <person name="Wylensek D."/>
            <person name="Hitch T.C.A."/>
            <person name="Clavel T."/>
        </authorList>
    </citation>
    <scope>NUCLEOTIDE SEQUENCE [LARGE SCALE GENOMIC DNA]</scope>
    <source>
        <strain evidence="1 2">WCA-693-APC-5D-A</strain>
    </source>
</reference>
<dbReference type="Proteomes" id="UP000433181">
    <property type="component" value="Unassembled WGS sequence"/>
</dbReference>
<dbReference type="AlphaFoldDB" id="A0A6I2UF26"/>
<protein>
    <submittedName>
        <fullName evidence="1">Uncharacterized protein</fullName>
    </submittedName>
</protein>
<name>A0A6I2UF26_9FIRM</name>